<protein>
    <submittedName>
        <fullName evidence="1">THAP domain-containing protein 9</fullName>
    </submittedName>
</protein>
<keyword evidence="2" id="KW-1185">Reference proteome</keyword>
<organism evidence="1 2">
    <name type="scientific">Plakobranchus ocellatus</name>
    <dbReference type="NCBI Taxonomy" id="259542"/>
    <lineage>
        <taxon>Eukaryota</taxon>
        <taxon>Metazoa</taxon>
        <taxon>Spiralia</taxon>
        <taxon>Lophotrochozoa</taxon>
        <taxon>Mollusca</taxon>
        <taxon>Gastropoda</taxon>
        <taxon>Heterobranchia</taxon>
        <taxon>Euthyneura</taxon>
        <taxon>Panpulmonata</taxon>
        <taxon>Sacoglossa</taxon>
        <taxon>Placobranchoidea</taxon>
        <taxon>Plakobranchidae</taxon>
        <taxon>Plakobranchus</taxon>
    </lineage>
</organism>
<reference evidence="1 2" key="1">
    <citation type="journal article" date="2021" name="Elife">
        <title>Chloroplast acquisition without the gene transfer in kleptoplastic sea slugs, Plakobranchus ocellatus.</title>
        <authorList>
            <person name="Maeda T."/>
            <person name="Takahashi S."/>
            <person name="Yoshida T."/>
            <person name="Shimamura S."/>
            <person name="Takaki Y."/>
            <person name="Nagai Y."/>
            <person name="Toyoda A."/>
            <person name="Suzuki Y."/>
            <person name="Arimoto A."/>
            <person name="Ishii H."/>
            <person name="Satoh N."/>
            <person name="Nishiyama T."/>
            <person name="Hasebe M."/>
            <person name="Maruyama T."/>
            <person name="Minagawa J."/>
            <person name="Obokata J."/>
            <person name="Shigenobu S."/>
        </authorList>
    </citation>
    <scope>NUCLEOTIDE SEQUENCE [LARGE SCALE GENOMIC DNA]</scope>
</reference>
<evidence type="ECO:0000313" key="1">
    <source>
        <dbReference type="EMBL" id="GFO08205.1"/>
    </source>
</evidence>
<evidence type="ECO:0000313" key="2">
    <source>
        <dbReference type="Proteomes" id="UP000735302"/>
    </source>
</evidence>
<proteinExistence type="predicted"/>
<dbReference type="Proteomes" id="UP000735302">
    <property type="component" value="Unassembled WGS sequence"/>
</dbReference>
<gene>
    <name evidence="1" type="ORF">PoB_003471000</name>
</gene>
<comment type="caution">
    <text evidence="1">The sequence shown here is derived from an EMBL/GenBank/DDBJ whole genome shotgun (WGS) entry which is preliminary data.</text>
</comment>
<dbReference type="EMBL" id="BLXT01003952">
    <property type="protein sequence ID" value="GFO08205.1"/>
    <property type="molecule type" value="Genomic_DNA"/>
</dbReference>
<name>A0AAV4AMS3_9GAST</name>
<accession>A0AAV4AMS3</accession>
<dbReference type="AlphaFoldDB" id="A0AAV4AMS3"/>
<sequence length="96" mass="10371">MVSNTNAIEIMAWYIFSWEPNLPKPGTIIFAMNMMVTGIKLPTKIEEMMTTIFTTRLSFLLALLTVPEAEAGLAVGTAPCDTGACWEIVCAAADVA</sequence>